<reference evidence="4" key="1">
    <citation type="submission" date="2019-06" db="EMBL/GenBank/DDBJ databases">
        <authorList>
            <person name="Gan P."/>
            <person name="Shirasu K."/>
        </authorList>
    </citation>
    <scope>NUCLEOTIDE SEQUENCE [LARGE SCALE GENOMIC DNA]</scope>
    <source>
        <strain evidence="4">CAD2</strain>
    </source>
</reference>
<dbReference type="Pfam" id="PF06249">
    <property type="entry name" value="EutQ"/>
    <property type="match status" value="1"/>
</dbReference>
<dbReference type="PANTHER" id="PTHR43713">
    <property type="entry name" value="GLUTAMATE-1-SEMIALDEHYDE 2,1-AMINOMUTASE"/>
    <property type="match status" value="1"/>
</dbReference>
<dbReference type="InterPro" id="IPR005814">
    <property type="entry name" value="Aminotrans_3"/>
</dbReference>
<evidence type="ECO:0000313" key="4">
    <source>
        <dbReference type="EMBL" id="KAF4844301.1"/>
    </source>
</evidence>
<evidence type="ECO:0000256" key="1">
    <source>
        <dbReference type="ARBA" id="ARBA00001933"/>
    </source>
</evidence>
<proteinExistence type="inferred from homology"/>
<dbReference type="EMBL" id="QPMT01000077">
    <property type="protein sequence ID" value="KAF4844301.1"/>
    <property type="molecule type" value="Genomic_DNA"/>
</dbReference>
<dbReference type="InterPro" id="IPR015422">
    <property type="entry name" value="PyrdxlP-dep_Trfase_small"/>
</dbReference>
<accession>A0A9P5BTU3</accession>
<evidence type="ECO:0000256" key="2">
    <source>
        <dbReference type="ARBA" id="ARBA00022898"/>
    </source>
</evidence>
<comment type="caution">
    <text evidence="4">The sequence shown here is derived from an EMBL/GenBank/DDBJ whole genome shotgun (WGS) entry which is preliminary data.</text>
</comment>
<dbReference type="Gene3D" id="3.40.640.10">
    <property type="entry name" value="Type I PLP-dependent aspartate aminotransferase-like (Major domain)"/>
    <property type="match status" value="1"/>
</dbReference>
<evidence type="ECO:0000256" key="3">
    <source>
        <dbReference type="RuleBase" id="RU003560"/>
    </source>
</evidence>
<dbReference type="AlphaFoldDB" id="A0A9P5BTU3"/>
<dbReference type="InterPro" id="IPR010424">
    <property type="entry name" value="EutQ"/>
</dbReference>
<name>A0A9P5BTU3_COLSI</name>
<protein>
    <submittedName>
        <fullName evidence="4">Beta-phenylalanine transaminase</fullName>
    </submittedName>
</protein>
<organism evidence="4 5">
    <name type="scientific">Colletotrichum siamense</name>
    <name type="common">Anthracnose fungus</name>
    <dbReference type="NCBI Taxonomy" id="690259"/>
    <lineage>
        <taxon>Eukaryota</taxon>
        <taxon>Fungi</taxon>
        <taxon>Dikarya</taxon>
        <taxon>Ascomycota</taxon>
        <taxon>Pezizomycotina</taxon>
        <taxon>Sordariomycetes</taxon>
        <taxon>Hypocreomycetidae</taxon>
        <taxon>Glomerellales</taxon>
        <taxon>Glomerellaceae</taxon>
        <taxon>Colletotrichum</taxon>
        <taxon>Colletotrichum gloeosporioides species complex</taxon>
    </lineage>
</organism>
<dbReference type="InterPro" id="IPR015424">
    <property type="entry name" value="PyrdxlP-dep_Trfase"/>
</dbReference>
<dbReference type="Gene3D" id="3.90.1150.10">
    <property type="entry name" value="Aspartate Aminotransferase, domain 1"/>
    <property type="match status" value="1"/>
</dbReference>
<sequence>MEGLFLMVIEISHCFGEQLITEAIMGDSEHEPDPRVSIINDVPSLPRVTRDGPGTFSDLFSSNSSSPAPVVCGIWTADDVENGVEHWPQEYDEVKYVLTGESIWEDVHTGKRFTASPGSMIWLPKGAQTRLVWAQNLSTIYVEQAFRQSVAARQLESSWISRLQILHDQAICAYTESNPASRAHYESALNYLPGGNTRSVLAYSPFPLALASGSGCRVTSLDGHGYLDLVSEYSAAFFGHSNEAILAGVQRAGRKGLNLGGANPDEVELAIQLVNRFPSIDKIRFCNSGTEANILATCLGLAFTGRKKVLGFNNGYHGAFTHFGSAGNSLNIPFEYAVGQYNVTSPNDRLLSEDIGVIILEPMQGAGGMLPASKGFLQWARHAADRIGAVLVFDEIITSRLHIGGLQTHFDVYPDLTTLGKYVGGGFGFGACGGRADIMALLNPGGLFHSGTYNNDTFTMAAGVEAGKLLTRDKIAKANNLGDILRDGINSIAKRYEQSHLVDSTGFGSCVGIHFSGPVPTLLKDAFFFYMLQHKV</sequence>
<comment type="similarity">
    <text evidence="3">Belongs to the class-III pyridoxal-phosphate-dependent aminotransferase family.</text>
</comment>
<dbReference type="InterPro" id="IPR014710">
    <property type="entry name" value="RmlC-like_jellyroll"/>
</dbReference>
<dbReference type="SUPFAM" id="SSF53383">
    <property type="entry name" value="PLP-dependent transferases"/>
    <property type="match status" value="1"/>
</dbReference>
<dbReference type="OrthoDB" id="425114at2759"/>
<comment type="cofactor">
    <cofactor evidence="1">
        <name>pyridoxal 5'-phosphate</name>
        <dbReference type="ChEBI" id="CHEBI:597326"/>
    </cofactor>
</comment>
<dbReference type="InterPro" id="IPR015421">
    <property type="entry name" value="PyrdxlP-dep_Trfase_major"/>
</dbReference>
<gene>
    <name evidence="4" type="primary">BFAT-0</name>
    <name evidence="4" type="ORF">CGCSCA2_v013945</name>
</gene>
<keyword evidence="2 3" id="KW-0663">Pyridoxal phosphate</keyword>
<dbReference type="Gene3D" id="2.60.120.10">
    <property type="entry name" value="Jelly Rolls"/>
    <property type="match status" value="1"/>
</dbReference>
<dbReference type="InterPro" id="IPR011051">
    <property type="entry name" value="RmlC_Cupin_sf"/>
</dbReference>
<keyword evidence="5" id="KW-1185">Reference proteome</keyword>
<evidence type="ECO:0000313" key="5">
    <source>
        <dbReference type="Proteomes" id="UP000711996"/>
    </source>
</evidence>
<dbReference type="Pfam" id="PF00202">
    <property type="entry name" value="Aminotran_3"/>
    <property type="match status" value="1"/>
</dbReference>
<dbReference type="GO" id="GO:0008483">
    <property type="term" value="F:transaminase activity"/>
    <property type="evidence" value="ECO:0007669"/>
    <property type="project" value="InterPro"/>
</dbReference>
<dbReference type="Proteomes" id="UP000711996">
    <property type="component" value="Unassembled WGS sequence"/>
</dbReference>
<dbReference type="SUPFAM" id="SSF51182">
    <property type="entry name" value="RmlC-like cupins"/>
    <property type="match status" value="1"/>
</dbReference>
<dbReference type="GO" id="GO:0030170">
    <property type="term" value="F:pyridoxal phosphate binding"/>
    <property type="evidence" value="ECO:0007669"/>
    <property type="project" value="InterPro"/>
</dbReference>
<dbReference type="PANTHER" id="PTHR43713:SF3">
    <property type="entry name" value="GLUTAMATE-1-SEMIALDEHYDE 2,1-AMINOMUTASE 1, CHLOROPLASTIC-RELATED"/>
    <property type="match status" value="1"/>
</dbReference>